<dbReference type="PROSITE" id="PS51007">
    <property type="entry name" value="CYTC"/>
    <property type="match status" value="1"/>
</dbReference>
<dbReference type="GO" id="GO:0046872">
    <property type="term" value="F:metal ion binding"/>
    <property type="evidence" value="ECO:0007669"/>
    <property type="project" value="UniProtKB-KW"/>
</dbReference>
<dbReference type="SUPFAM" id="SSF63829">
    <property type="entry name" value="Calcium-dependent phosphotriesterase"/>
    <property type="match status" value="1"/>
</dbReference>
<dbReference type="InterPro" id="IPR013428">
    <property type="entry name" value="Membrane-bound_put_N"/>
</dbReference>
<reference evidence="7 8" key="1">
    <citation type="submission" date="2019-03" db="EMBL/GenBank/DDBJ databases">
        <title>Deep-cultivation of Planctomycetes and their phenomic and genomic characterization uncovers novel biology.</title>
        <authorList>
            <person name="Wiegand S."/>
            <person name="Jogler M."/>
            <person name="Boedeker C."/>
            <person name="Pinto D."/>
            <person name="Vollmers J."/>
            <person name="Rivas-Marin E."/>
            <person name="Kohn T."/>
            <person name="Peeters S.H."/>
            <person name="Heuer A."/>
            <person name="Rast P."/>
            <person name="Oberbeckmann S."/>
            <person name="Bunk B."/>
            <person name="Jeske O."/>
            <person name="Meyerdierks A."/>
            <person name="Storesund J.E."/>
            <person name="Kallscheuer N."/>
            <person name="Luecker S."/>
            <person name="Lage O.M."/>
            <person name="Pohl T."/>
            <person name="Merkel B.J."/>
            <person name="Hornburger P."/>
            <person name="Mueller R.-W."/>
            <person name="Bruemmer F."/>
            <person name="Labrenz M."/>
            <person name="Spormann A.M."/>
            <person name="Op den Camp H."/>
            <person name="Overmann J."/>
            <person name="Amann R."/>
            <person name="Jetten M.S.M."/>
            <person name="Mascher T."/>
            <person name="Medema M.H."/>
            <person name="Devos D.P."/>
            <person name="Kaster A.-K."/>
            <person name="Ovreas L."/>
            <person name="Rohde M."/>
            <person name="Galperin M.Y."/>
            <person name="Jogler C."/>
        </authorList>
    </citation>
    <scope>NUCLEOTIDE SEQUENCE [LARGE SCALE GENOMIC DNA]</scope>
    <source>
        <strain evidence="7 8">V144</strain>
    </source>
</reference>
<dbReference type="EMBL" id="CP037920">
    <property type="protein sequence ID" value="QDT95418.1"/>
    <property type="molecule type" value="Genomic_DNA"/>
</dbReference>
<dbReference type="InterPro" id="IPR011989">
    <property type="entry name" value="ARM-like"/>
</dbReference>
<gene>
    <name evidence="7" type="ORF">V144x_08610</name>
</gene>
<dbReference type="Gene3D" id="2.120.10.30">
    <property type="entry name" value="TolB, C-terminal domain"/>
    <property type="match status" value="1"/>
</dbReference>
<keyword evidence="5" id="KW-0732">Signal</keyword>
<feature type="signal peptide" evidence="5">
    <location>
        <begin position="1"/>
        <end position="29"/>
    </location>
</feature>
<sequence length="1417" mass="157419" precursor="true">MSKRFTLIRFSLAVLVPLVFLLNAHQSFAADKKDQRPHVVFVVGTTHYSPQKTIPVFAKQLEKYGFKTTVIVPQGNPERNKNQLGLPGLEVLEQADLAVFYMRFLQLPAEQFAHIQTFVESGKPVIGLRTSTHAFAYPPGHSLFEWNHGFGKRVLGSGYFLHLSSETVVEHVLPSRNHEVLNGVAAKFIDPGTLYKTELPEEATPLLMGTGKSNRTGKIKNRFGTHELKSKMSWPVAWTWKNEWGGRVFATTIGHEKSFQLDTVNRLLINGIHWCLEKPVGTTPERMAVANSAPNLKRPFEITQDHSPEKERKTFSMLPGYEVNLFAAEPMLVNPIHMTWDPQGRLWVICSTSYPQVSPGEKPNDQIVVLEDTDQDGRADKSTVFADGLYVPTGLELGDGGVYVANAPDLLFLKDTDGDGKADHREVVLTGFATEDNHHSISAWRWGPGGWLYFQEGTFMHSQVETPYGIVRLENGGVFQFHPRTLKLNVFADYRASNPWGHMFDDWGQSFIIDNPRLYFSAPLTANSHAKLGYDASGSGTKQCGGEFVASRHFPDEVQGEIWTNQYKAHVVARYEVSDDGAGFSIKGLDPLIQSSSSNFRSVDLKMGPDGAAYILDWYNPLIGHMQHSFRDERRDTTHGRVWRVTYKDRPLVKHPQLIGVPLSEVVSHLKAPESYTRHQVKRVLYDADQRQAKQALDQWVANLNSQESKFAHHQLEALWCYQTIGVINETLLREVLKSKDARARAAGLRVLRYWHPHVKNPLKLLETAIHDPHPRVRLEAILTAGYIPDAQSVAIAVKAIDAPMDRYLEHGLKLTIDGLQPHWFKAHQQGQVKFEKPEHKNYALANLLSNESIDVIIDLLNAGSIDAELLKGPAKVVAEKANANQLEPLVLTLVEVTREYKTQGGKGISPEALSILLDAMDRAARERGVIPKGNIGSMLSRSAVVPGLSVQKSVVRLIGSWKLTREGKRLQRYINSSDTNPEVKQLAAESLGMLGNAASMKYLKALANSKKAINQRLLGVYGLAAHDLKQAAKLTPGILDQDPAGQDPAWFLIAFTKRKGGSDILAEHLNSTQIHPQVAAKIRQHLIETGETNQALITAFGGAVMQDSLEAQLLKENVLELAAEVREQGNAQRGELIFRRTELACMKCHSISNAGPVLGPDLAAIGSSSPPDYIVDSFLRPSKVIKEFYESIMVVTDEGRVINGILVVKDDNKVVLKDAAQQGKQVTIPAEQIEFTKKLPSLMPLGLANKLKDRQEFLDLVKFVTELGRPGPYATSVAQVVRRWRLRGVDNPLTSDDLKEFPSLENSAVAAYSMVNGTLPASDLNLKKPLTQAIALIDVTQAGNVKMKINSVKGLKVWQNQTLIPVKESTQLLLPSGRNQITFEIDRATRGEMDLRVEFLNSEAQPNGRFKVVGGP</sequence>
<keyword evidence="3 4" id="KW-0408">Iron</keyword>
<evidence type="ECO:0000256" key="1">
    <source>
        <dbReference type="ARBA" id="ARBA00022617"/>
    </source>
</evidence>
<dbReference type="InterPro" id="IPR029062">
    <property type="entry name" value="Class_I_gatase-like"/>
</dbReference>
<dbReference type="Pfam" id="PF06283">
    <property type="entry name" value="ThuA"/>
    <property type="match status" value="1"/>
</dbReference>
<dbReference type="SUPFAM" id="SSF52317">
    <property type="entry name" value="Class I glutamine amidotransferase-like"/>
    <property type="match status" value="1"/>
</dbReference>
<dbReference type="Proteomes" id="UP000318704">
    <property type="component" value="Chromosome"/>
</dbReference>
<evidence type="ECO:0000256" key="2">
    <source>
        <dbReference type="ARBA" id="ARBA00022723"/>
    </source>
</evidence>
<dbReference type="Gene3D" id="3.40.50.880">
    <property type="match status" value="1"/>
</dbReference>
<accession>A0A517VQW7</accession>
<dbReference type="InterPro" id="IPR036909">
    <property type="entry name" value="Cyt_c-like_dom_sf"/>
</dbReference>
<dbReference type="InterPro" id="IPR029010">
    <property type="entry name" value="ThuA-like"/>
</dbReference>
<dbReference type="SUPFAM" id="SSF48371">
    <property type="entry name" value="ARM repeat"/>
    <property type="match status" value="1"/>
</dbReference>
<dbReference type="GO" id="GO:0020037">
    <property type="term" value="F:heme binding"/>
    <property type="evidence" value="ECO:0007669"/>
    <property type="project" value="InterPro"/>
</dbReference>
<dbReference type="Pfam" id="PF23500">
    <property type="entry name" value="DUF7133"/>
    <property type="match status" value="2"/>
</dbReference>
<dbReference type="InterPro" id="IPR055557">
    <property type="entry name" value="DUF7133"/>
</dbReference>
<dbReference type="InterPro" id="IPR011042">
    <property type="entry name" value="6-blade_b-propeller_TolB-like"/>
</dbReference>
<dbReference type="RefSeq" id="WP_144981835.1">
    <property type="nucleotide sequence ID" value="NZ_CP037920.1"/>
</dbReference>
<evidence type="ECO:0000313" key="8">
    <source>
        <dbReference type="Proteomes" id="UP000318704"/>
    </source>
</evidence>
<organism evidence="7 8">
    <name type="scientific">Gimesia aquarii</name>
    <dbReference type="NCBI Taxonomy" id="2527964"/>
    <lineage>
        <taxon>Bacteria</taxon>
        <taxon>Pseudomonadati</taxon>
        <taxon>Planctomycetota</taxon>
        <taxon>Planctomycetia</taxon>
        <taxon>Planctomycetales</taxon>
        <taxon>Planctomycetaceae</taxon>
        <taxon>Gimesia</taxon>
    </lineage>
</organism>
<evidence type="ECO:0000256" key="5">
    <source>
        <dbReference type="SAM" id="SignalP"/>
    </source>
</evidence>
<dbReference type="KEGG" id="gaw:V144x_08610"/>
<feature type="chain" id="PRO_5021777264" evidence="5">
    <location>
        <begin position="30"/>
        <end position="1417"/>
    </location>
</feature>
<dbReference type="Gene3D" id="1.25.10.10">
    <property type="entry name" value="Leucine-rich Repeat Variant"/>
    <property type="match status" value="1"/>
</dbReference>
<evidence type="ECO:0000256" key="4">
    <source>
        <dbReference type="PROSITE-ProRule" id="PRU00433"/>
    </source>
</evidence>
<dbReference type="NCBIfam" id="TIGR02604">
    <property type="entry name" value="Piru_Ver_Nterm"/>
    <property type="match status" value="1"/>
</dbReference>
<name>A0A517VQW7_9PLAN</name>
<dbReference type="InterPro" id="IPR016024">
    <property type="entry name" value="ARM-type_fold"/>
</dbReference>
<dbReference type="PANTHER" id="PTHR33546:SF1">
    <property type="entry name" value="LARGE, MULTIFUNCTIONAL SECRETED PROTEIN"/>
    <property type="match status" value="1"/>
</dbReference>
<protein>
    <submittedName>
        <fullName evidence="7">Trehalose utilization</fullName>
    </submittedName>
</protein>
<dbReference type="PANTHER" id="PTHR33546">
    <property type="entry name" value="LARGE, MULTIFUNCTIONAL SECRETED PROTEIN-RELATED"/>
    <property type="match status" value="1"/>
</dbReference>
<dbReference type="NCBIfam" id="TIGR02603">
    <property type="entry name" value="CxxCH_TIGR02603"/>
    <property type="match status" value="1"/>
</dbReference>
<evidence type="ECO:0000259" key="6">
    <source>
        <dbReference type="PROSITE" id="PS51007"/>
    </source>
</evidence>
<evidence type="ECO:0000256" key="3">
    <source>
        <dbReference type="ARBA" id="ARBA00023004"/>
    </source>
</evidence>
<dbReference type="SUPFAM" id="SSF46626">
    <property type="entry name" value="Cytochrome c"/>
    <property type="match status" value="1"/>
</dbReference>
<dbReference type="GO" id="GO:0009055">
    <property type="term" value="F:electron transfer activity"/>
    <property type="evidence" value="ECO:0007669"/>
    <property type="project" value="InterPro"/>
</dbReference>
<proteinExistence type="predicted"/>
<dbReference type="InterPro" id="IPR009056">
    <property type="entry name" value="Cyt_c-like_dom"/>
</dbReference>
<evidence type="ECO:0000313" key="7">
    <source>
        <dbReference type="EMBL" id="QDT95418.1"/>
    </source>
</evidence>
<dbReference type="InterPro" id="IPR013427">
    <property type="entry name" value="Haem-bd_dom_put"/>
</dbReference>
<feature type="domain" description="Cytochrome c" evidence="6">
    <location>
        <begin position="1130"/>
        <end position="1269"/>
    </location>
</feature>
<keyword evidence="1 4" id="KW-0349">Heme</keyword>
<keyword evidence="2 4" id="KW-0479">Metal-binding</keyword>
<dbReference type="Gene3D" id="1.10.760.10">
    <property type="entry name" value="Cytochrome c-like domain"/>
    <property type="match status" value="1"/>
</dbReference>